<evidence type="ECO:0000256" key="2">
    <source>
        <dbReference type="SAM" id="MobiDB-lite"/>
    </source>
</evidence>
<evidence type="ECO:0000256" key="3">
    <source>
        <dbReference type="SAM" id="SignalP"/>
    </source>
</evidence>
<dbReference type="InterPro" id="IPR006665">
    <property type="entry name" value="OmpA-like"/>
</dbReference>
<dbReference type="InterPro" id="IPR050330">
    <property type="entry name" value="Bact_OuterMem_StrucFunc"/>
</dbReference>
<evidence type="ECO:0000259" key="4">
    <source>
        <dbReference type="PROSITE" id="PS51123"/>
    </source>
</evidence>
<dbReference type="PANTHER" id="PTHR30329">
    <property type="entry name" value="STATOR ELEMENT OF FLAGELLAR MOTOR COMPLEX"/>
    <property type="match status" value="1"/>
</dbReference>
<dbReference type="RefSeq" id="WP_296938996.1">
    <property type="nucleotide sequence ID" value="NZ_LT599032.1"/>
</dbReference>
<dbReference type="InterPro" id="IPR036737">
    <property type="entry name" value="OmpA-like_sf"/>
</dbReference>
<feature type="signal peptide" evidence="3">
    <location>
        <begin position="1"/>
        <end position="21"/>
    </location>
</feature>
<name>A0A212J4U7_9BACT</name>
<organism evidence="5">
    <name type="scientific">uncultured Dysgonomonas sp</name>
    <dbReference type="NCBI Taxonomy" id="206096"/>
    <lineage>
        <taxon>Bacteria</taxon>
        <taxon>Pseudomonadati</taxon>
        <taxon>Bacteroidota</taxon>
        <taxon>Bacteroidia</taxon>
        <taxon>Bacteroidales</taxon>
        <taxon>Dysgonomonadaceae</taxon>
        <taxon>Dysgonomonas</taxon>
        <taxon>environmental samples</taxon>
    </lineage>
</organism>
<reference evidence="5" key="1">
    <citation type="submission" date="2016-04" db="EMBL/GenBank/DDBJ databases">
        <authorList>
            <person name="Evans L.H."/>
            <person name="Alamgir A."/>
            <person name="Owens N."/>
            <person name="Weber N.D."/>
            <person name="Virtaneva K."/>
            <person name="Barbian K."/>
            <person name="Babar A."/>
            <person name="Rosenke K."/>
        </authorList>
    </citation>
    <scope>NUCLEOTIDE SEQUENCE</scope>
    <source>
        <strain evidence="5">86-1</strain>
    </source>
</reference>
<dbReference type="SUPFAM" id="SSF103088">
    <property type="entry name" value="OmpA-like"/>
    <property type="match status" value="1"/>
</dbReference>
<dbReference type="PANTHER" id="PTHR30329:SF21">
    <property type="entry name" value="LIPOPROTEIN YIAD-RELATED"/>
    <property type="match status" value="1"/>
</dbReference>
<feature type="chain" id="PRO_5012194330" description="OmpA-like domain-containing protein" evidence="3">
    <location>
        <begin position="22"/>
        <end position="222"/>
    </location>
</feature>
<sequence>MKMRFLLLPILFWVLTFSLSAQDNKANPDPCNCETSRDSILLQLNSGEEVIVVKRSAQQLSVSQSNMAKRRKYFDCPDIFAPPAPQPEDPKIEVTQPTLPQTPAPEPPVKGKPFFLPDPVFFRINKWVIDQAEWAKIELAVNYLNANAGSTVVVTGYADKKTGNAAINLRLSKERSNAVAKALEEKYGINKNRISVNWKGDGLQPFELDNDKNRAVLFLINP</sequence>
<gene>
    <name evidence="5" type="ORF">KL86DYS1_11141</name>
</gene>
<keyword evidence="1" id="KW-0472">Membrane</keyword>
<dbReference type="Pfam" id="PF00691">
    <property type="entry name" value="OmpA"/>
    <property type="match status" value="1"/>
</dbReference>
<dbReference type="Gene3D" id="3.30.1330.60">
    <property type="entry name" value="OmpA-like domain"/>
    <property type="match status" value="1"/>
</dbReference>
<evidence type="ECO:0000256" key="1">
    <source>
        <dbReference type="PROSITE-ProRule" id="PRU00473"/>
    </source>
</evidence>
<protein>
    <recommendedName>
        <fullName evidence="4">OmpA-like domain-containing protein</fullName>
    </recommendedName>
</protein>
<dbReference type="GO" id="GO:0016020">
    <property type="term" value="C:membrane"/>
    <property type="evidence" value="ECO:0007669"/>
    <property type="project" value="UniProtKB-UniRule"/>
</dbReference>
<accession>A0A212J4U7</accession>
<dbReference type="EMBL" id="FLUM01000001">
    <property type="protein sequence ID" value="SBV94466.1"/>
    <property type="molecule type" value="Genomic_DNA"/>
</dbReference>
<dbReference type="PROSITE" id="PS51123">
    <property type="entry name" value="OMPA_2"/>
    <property type="match status" value="1"/>
</dbReference>
<keyword evidence="3" id="KW-0732">Signal</keyword>
<evidence type="ECO:0000313" key="5">
    <source>
        <dbReference type="EMBL" id="SBV94466.1"/>
    </source>
</evidence>
<dbReference type="AlphaFoldDB" id="A0A212J4U7"/>
<proteinExistence type="predicted"/>
<dbReference type="CDD" id="cd07185">
    <property type="entry name" value="OmpA_C-like"/>
    <property type="match status" value="1"/>
</dbReference>
<feature type="region of interest" description="Disordered" evidence="2">
    <location>
        <begin position="84"/>
        <end position="108"/>
    </location>
</feature>
<feature type="domain" description="OmpA-like" evidence="4">
    <location>
        <begin position="109"/>
        <end position="222"/>
    </location>
</feature>